<evidence type="ECO:0000256" key="5">
    <source>
        <dbReference type="ARBA" id="ARBA00022806"/>
    </source>
</evidence>
<dbReference type="SMART" id="SM00956">
    <property type="entry name" value="RQC"/>
    <property type="match status" value="1"/>
</dbReference>
<protein>
    <recommendedName>
        <fullName evidence="10">DNA 3'-5' helicase</fullName>
        <ecNumber evidence="10">5.6.2.4</ecNumber>
    </recommendedName>
</protein>
<dbReference type="InterPro" id="IPR010997">
    <property type="entry name" value="HRDC-like_sf"/>
</dbReference>
<name>A0A7L4LIY3_9CORV</name>
<dbReference type="Gene3D" id="3.30.420.10">
    <property type="entry name" value="Ribonuclease H-like superfamily/Ribonuclease H"/>
    <property type="match status" value="1"/>
</dbReference>
<dbReference type="InterPro" id="IPR036397">
    <property type="entry name" value="RNaseH_sf"/>
</dbReference>
<comment type="caution">
    <text evidence="15">The sequence shown here is derived from an EMBL/GenBank/DDBJ whole genome shotgun (WGS) entry which is preliminary data.</text>
</comment>
<dbReference type="InterPro" id="IPR014001">
    <property type="entry name" value="Helicase_ATP-bd"/>
</dbReference>
<dbReference type="SMART" id="SM00474">
    <property type="entry name" value="35EXOc"/>
    <property type="match status" value="1"/>
</dbReference>
<dbReference type="InterPro" id="IPR012337">
    <property type="entry name" value="RNaseH-like_sf"/>
</dbReference>
<dbReference type="SMART" id="SM00490">
    <property type="entry name" value="HELICc"/>
    <property type="match status" value="1"/>
</dbReference>
<feature type="compositionally biased region" description="Basic and acidic residues" evidence="11">
    <location>
        <begin position="425"/>
        <end position="434"/>
    </location>
</feature>
<dbReference type="Gene3D" id="1.10.10.10">
    <property type="entry name" value="Winged helix-like DNA-binding domain superfamily/Winged helix DNA-binding domain"/>
    <property type="match status" value="1"/>
</dbReference>
<dbReference type="GO" id="GO:0005524">
    <property type="term" value="F:ATP binding"/>
    <property type="evidence" value="ECO:0007669"/>
    <property type="project" value="UniProtKB-KW"/>
</dbReference>
<dbReference type="EC" id="5.6.2.4" evidence="10"/>
<keyword evidence="4" id="KW-0378">Hydrolase</keyword>
<feature type="domain" description="HRDC" evidence="12">
    <location>
        <begin position="1086"/>
        <end position="1165"/>
    </location>
</feature>
<dbReference type="InterPro" id="IPR029491">
    <property type="entry name" value="Helicase_HTH"/>
</dbReference>
<evidence type="ECO:0000256" key="9">
    <source>
        <dbReference type="ARBA" id="ARBA00034617"/>
    </source>
</evidence>
<dbReference type="GO" id="GO:0000724">
    <property type="term" value="P:double-strand break repair via homologous recombination"/>
    <property type="evidence" value="ECO:0007669"/>
    <property type="project" value="TreeGrafter"/>
</dbReference>
<dbReference type="Gene3D" id="1.10.150.80">
    <property type="entry name" value="HRDC domain"/>
    <property type="match status" value="1"/>
</dbReference>
<dbReference type="Pfam" id="PF09382">
    <property type="entry name" value="RQC"/>
    <property type="match status" value="1"/>
</dbReference>
<dbReference type="CDD" id="cd18017">
    <property type="entry name" value="DEXHc_RecQ3"/>
    <property type="match status" value="1"/>
</dbReference>
<dbReference type="Pfam" id="PF00271">
    <property type="entry name" value="Helicase_C"/>
    <property type="match status" value="1"/>
</dbReference>
<dbReference type="SMART" id="SM00487">
    <property type="entry name" value="DEXDc"/>
    <property type="match status" value="1"/>
</dbReference>
<keyword evidence="7" id="KW-0238">DNA-binding</keyword>
<comment type="cofactor">
    <cofactor evidence="1">
        <name>Zn(2+)</name>
        <dbReference type="ChEBI" id="CHEBI:29105"/>
    </cofactor>
</comment>
<dbReference type="Proteomes" id="UP000576729">
    <property type="component" value="Unassembled WGS sequence"/>
</dbReference>
<evidence type="ECO:0000256" key="6">
    <source>
        <dbReference type="ARBA" id="ARBA00022840"/>
    </source>
</evidence>
<dbReference type="PANTHER" id="PTHR13710:SF120">
    <property type="entry name" value="BIFUNCTIONAL 3'-5' EXONUCLEASE_ATP-DEPENDENT HELICASE WRN"/>
    <property type="match status" value="1"/>
</dbReference>
<feature type="region of interest" description="Disordered" evidence="11">
    <location>
        <begin position="1051"/>
        <end position="1085"/>
    </location>
</feature>
<dbReference type="GO" id="GO:0000723">
    <property type="term" value="P:telomere maintenance"/>
    <property type="evidence" value="ECO:0007669"/>
    <property type="project" value="TreeGrafter"/>
</dbReference>
<dbReference type="SUPFAM" id="SSF53098">
    <property type="entry name" value="Ribonuclease H-like"/>
    <property type="match status" value="1"/>
</dbReference>
<dbReference type="GO" id="GO:0005654">
    <property type="term" value="C:nucleoplasm"/>
    <property type="evidence" value="ECO:0007669"/>
    <property type="project" value="TreeGrafter"/>
</dbReference>
<dbReference type="InterPro" id="IPR044876">
    <property type="entry name" value="HRDC_dom_sf"/>
</dbReference>
<evidence type="ECO:0000256" key="2">
    <source>
        <dbReference type="ARBA" id="ARBA00005446"/>
    </source>
</evidence>
<keyword evidence="5 15" id="KW-0347">Helicase</keyword>
<feature type="domain" description="Helicase ATP-binding" evidence="13">
    <location>
        <begin position="490"/>
        <end position="656"/>
    </location>
</feature>
<dbReference type="GO" id="GO:0005694">
    <property type="term" value="C:chromosome"/>
    <property type="evidence" value="ECO:0007669"/>
    <property type="project" value="TreeGrafter"/>
</dbReference>
<dbReference type="FunFam" id="3.30.420.10:FF:000053">
    <property type="entry name" value="Werner syndrome ATP-dependent helicase homolog"/>
    <property type="match status" value="1"/>
</dbReference>
<dbReference type="GO" id="GO:0009378">
    <property type="term" value="F:four-way junction helicase activity"/>
    <property type="evidence" value="ECO:0007669"/>
    <property type="project" value="TreeGrafter"/>
</dbReference>
<dbReference type="InterPro" id="IPR036390">
    <property type="entry name" value="WH_DNA-bd_sf"/>
</dbReference>
<feature type="region of interest" description="Disordered" evidence="11">
    <location>
        <begin position="1002"/>
        <end position="1036"/>
    </location>
</feature>
<sequence>PGVQRSVLEDGLPFLEFCGSVVYSYEASDCSLLSEDIRQSLSDGAAVGFDIEWPPSYTKGKTAKTAVIQMCVTEDKCYLFHISSMAGFPKGLKRLLEDETIKKVGVGIEGDQWKLMSDFEIKLKSFVELADIANEKLKCKETWSLNGLVKHLFGRQLLKDQSVRCSNWEKFPLNEEQKLYAATDAYAGYIVYEKLKNMNKSDWKLFSVRKDATSEGVKERLASLAEEITDLASHMPDSSGRLENFQRAAEILAEISENVSALKTTLLGSGSPSGLERSCGATTTHFEAKSANVKAQKAECGEQPEGDLNICSDATLAALWEGEMSEEEAQRGKTALENGAPAASFTDKEDRDDFMSLDITEQELQVLERQAAKELGSEAVPEEAWSTDSEQNVSCVIESDEELEMEMLKSLEDVDDCEGVLPEGESSKARKTPDTEVDVAPDGDEDEGIEEEEEEHFDPLLPGPGEGHITCLKTYFGHSSFKPVQWKVINSLLEDRRDNLVVMATGYGKSLCYQFPPVFTGHTGVVICPLISLMEDQVLQLTMTGIPACFLGSAQSKQVKDSIRGGQYRVIYMTPEFCSGNLELLQDLDQTVGITLIAVDEAHCISEWGHDFRNSFRSLGVLKKTLPSVPIIALTATASPSIREDIVKCLNLRNPQVTCTSFDRPNLYLEVGQQSGDICRDLKQFLTRKGSSSVYEFEGPTIIYCPTRKATEQVVSALNKLNVACGTYHAGMGNKQRRDTHHQFMRDEIQCVVATVAFGMGINKADIRLVVHYGAPKEMESYYQEMGRAGRDGLPAACHVLWAATDLARNRHLLNEICNEKFRLYKLKMLAKMEKYLVSNSCRRKIILSHFEDRQLRKVSSGIMGTEECCDNCRSRGSCLAVPSDFDGGLQDFGKQAHQLLSAVSALDEKFGTRMPILLLRGSCSQRLPARYRRHPLFGCGKEWPENWWKLLCQQLVMEGFLREVSTHNNKFATICVLTQKGRNWLSKAGSASNPSLLLQSSEDLNLQRPPTSCRGSPVLSRQRSPGTKGTAQSQGKQISLYEMFSYDRKGRTPPRSPNILNSVSGRSPLKSPLKPQEPGVSSQEKELETALYGKLLTARQKVANEKEIPPAVLATNKILVEMAQIRPTSIENLKKIDGVSEAKSTMLMPLLAEIKNFCQVNCLQTDTFPPSESKVQKEASPWKCTRALSRSEEVTYILFQEKNYSLRAISDCRSLPLAVVGSHLSQALRAGYTVSLERAGLTPGVQQVIRDVIHNPPINSDTTKIQEIRRLTPANIELYLIKMVIALLEKEDRNKSQDGLGIKRRLVWPEGQQEKTGADQARREGAL</sequence>
<evidence type="ECO:0000256" key="10">
    <source>
        <dbReference type="ARBA" id="ARBA00034808"/>
    </source>
</evidence>
<dbReference type="InterPro" id="IPR032284">
    <property type="entry name" value="RecQ_Zn-bd"/>
</dbReference>
<proteinExistence type="inferred from homology"/>
<dbReference type="GO" id="GO:0043138">
    <property type="term" value="F:3'-5' DNA helicase activity"/>
    <property type="evidence" value="ECO:0007669"/>
    <property type="project" value="UniProtKB-EC"/>
</dbReference>
<dbReference type="Pfam" id="PF01612">
    <property type="entry name" value="DNA_pol_A_exo1"/>
    <property type="match status" value="1"/>
</dbReference>
<dbReference type="SMART" id="SM00341">
    <property type="entry name" value="HRDC"/>
    <property type="match status" value="1"/>
</dbReference>
<feature type="non-terminal residue" evidence="15">
    <location>
        <position position="1"/>
    </location>
</feature>
<dbReference type="Pfam" id="PF00270">
    <property type="entry name" value="DEAD"/>
    <property type="match status" value="1"/>
</dbReference>
<dbReference type="InterPro" id="IPR002562">
    <property type="entry name" value="3'-5'_exonuclease_dom"/>
</dbReference>
<dbReference type="Pfam" id="PF14493">
    <property type="entry name" value="HTH_40"/>
    <property type="match status" value="1"/>
</dbReference>
<evidence type="ECO:0000256" key="3">
    <source>
        <dbReference type="ARBA" id="ARBA00022741"/>
    </source>
</evidence>
<evidence type="ECO:0000313" key="16">
    <source>
        <dbReference type="Proteomes" id="UP000576729"/>
    </source>
</evidence>
<dbReference type="Pfam" id="PF00570">
    <property type="entry name" value="HRDC"/>
    <property type="match status" value="1"/>
</dbReference>
<dbReference type="InterPro" id="IPR011545">
    <property type="entry name" value="DEAD/DEAH_box_helicase_dom"/>
</dbReference>
<gene>
    <name evidence="15" type="primary">Wrn</name>
    <name evidence="15" type="ORF">CALWIL_R12607</name>
</gene>
<dbReference type="PROSITE" id="PS50967">
    <property type="entry name" value="HRDC"/>
    <property type="match status" value="1"/>
</dbReference>
<feature type="region of interest" description="Disordered" evidence="11">
    <location>
        <begin position="419"/>
        <end position="463"/>
    </location>
</feature>
<dbReference type="InterPro" id="IPR001650">
    <property type="entry name" value="Helicase_C-like"/>
</dbReference>
<reference evidence="15 16" key="1">
    <citation type="submission" date="2019-09" db="EMBL/GenBank/DDBJ databases">
        <title>Bird 10,000 Genomes (B10K) Project - Family phase.</title>
        <authorList>
            <person name="Zhang G."/>
        </authorList>
    </citation>
    <scope>NUCLEOTIDE SEQUENCE [LARGE SCALE GENOMIC DNA]</scope>
    <source>
        <strain evidence="15">B10K-OTA-212792</strain>
        <tissue evidence="15">Blood</tissue>
    </source>
</reference>
<evidence type="ECO:0000256" key="8">
    <source>
        <dbReference type="ARBA" id="ARBA00023235"/>
    </source>
</evidence>
<evidence type="ECO:0000259" key="13">
    <source>
        <dbReference type="PROSITE" id="PS51192"/>
    </source>
</evidence>
<evidence type="ECO:0000256" key="1">
    <source>
        <dbReference type="ARBA" id="ARBA00001947"/>
    </source>
</evidence>
<dbReference type="InterPro" id="IPR004589">
    <property type="entry name" value="DNA_helicase_ATP-dep_RecQ"/>
</dbReference>
<comment type="similarity">
    <text evidence="2">Belongs to the helicase family. RecQ subfamily.</text>
</comment>
<dbReference type="FunFam" id="1.10.150.80:FF:000005">
    <property type="entry name" value="Werner syndrome ATP-dependent helicase homolog"/>
    <property type="match status" value="1"/>
</dbReference>
<keyword evidence="3" id="KW-0547">Nucleotide-binding</keyword>
<evidence type="ECO:0000256" key="4">
    <source>
        <dbReference type="ARBA" id="ARBA00022801"/>
    </source>
</evidence>
<dbReference type="CDD" id="cd18794">
    <property type="entry name" value="SF2_C_RecQ"/>
    <property type="match status" value="1"/>
</dbReference>
<evidence type="ECO:0000259" key="14">
    <source>
        <dbReference type="PROSITE" id="PS51194"/>
    </source>
</evidence>
<dbReference type="CDD" id="cd06141">
    <property type="entry name" value="WRN_exo"/>
    <property type="match status" value="1"/>
</dbReference>
<dbReference type="PROSITE" id="PS51192">
    <property type="entry name" value="HELICASE_ATP_BIND_1"/>
    <property type="match status" value="1"/>
</dbReference>
<dbReference type="PANTHER" id="PTHR13710">
    <property type="entry name" value="DNA HELICASE RECQ FAMILY MEMBER"/>
    <property type="match status" value="1"/>
</dbReference>
<keyword evidence="8" id="KW-0413">Isomerase</keyword>
<dbReference type="FunFam" id="3.40.50.300:FF:001023">
    <property type="entry name" value="Werner syndrome RecQ like helicase"/>
    <property type="match status" value="1"/>
</dbReference>
<keyword evidence="16" id="KW-1185">Reference proteome</keyword>
<dbReference type="Pfam" id="PF16124">
    <property type="entry name" value="RecQ_Zn_bind"/>
    <property type="match status" value="1"/>
</dbReference>
<dbReference type="InterPro" id="IPR036388">
    <property type="entry name" value="WH-like_DNA-bd_sf"/>
</dbReference>
<dbReference type="GO" id="GO:0006260">
    <property type="term" value="P:DNA replication"/>
    <property type="evidence" value="ECO:0007669"/>
    <property type="project" value="InterPro"/>
</dbReference>
<dbReference type="InterPro" id="IPR002121">
    <property type="entry name" value="HRDC_dom"/>
</dbReference>
<dbReference type="GO" id="GO:0008408">
    <property type="term" value="F:3'-5' exonuclease activity"/>
    <property type="evidence" value="ECO:0007669"/>
    <property type="project" value="InterPro"/>
</dbReference>
<evidence type="ECO:0000259" key="12">
    <source>
        <dbReference type="PROSITE" id="PS50967"/>
    </source>
</evidence>
<dbReference type="SUPFAM" id="SSF46785">
    <property type="entry name" value="Winged helix' DNA-binding domain"/>
    <property type="match status" value="1"/>
</dbReference>
<dbReference type="InterPro" id="IPR018982">
    <property type="entry name" value="RQC_domain"/>
</dbReference>
<evidence type="ECO:0000313" key="15">
    <source>
        <dbReference type="EMBL" id="NXY64768.1"/>
    </source>
</evidence>
<feature type="region of interest" description="Disordered" evidence="11">
    <location>
        <begin position="325"/>
        <end position="350"/>
    </location>
</feature>
<dbReference type="SUPFAM" id="SSF52540">
    <property type="entry name" value="P-loop containing nucleoside triphosphate hydrolases"/>
    <property type="match status" value="1"/>
</dbReference>
<dbReference type="EMBL" id="VWPU01019141">
    <property type="protein sequence ID" value="NXY64768.1"/>
    <property type="molecule type" value="Genomic_DNA"/>
</dbReference>
<keyword evidence="6" id="KW-0067">ATP-binding</keyword>
<dbReference type="SUPFAM" id="SSF47819">
    <property type="entry name" value="HRDC-like"/>
    <property type="match status" value="1"/>
</dbReference>
<feature type="domain" description="Helicase C-terminal" evidence="14">
    <location>
        <begin position="681"/>
        <end position="833"/>
    </location>
</feature>
<dbReference type="Gene3D" id="3.40.50.300">
    <property type="entry name" value="P-loop containing nucleotide triphosphate hydrolases"/>
    <property type="match status" value="2"/>
</dbReference>
<feature type="compositionally biased region" description="Acidic residues" evidence="11">
    <location>
        <begin position="435"/>
        <end position="456"/>
    </location>
</feature>
<feature type="non-terminal residue" evidence="15">
    <location>
        <position position="1328"/>
    </location>
</feature>
<comment type="catalytic activity">
    <reaction evidence="9">
        <text>Couples ATP hydrolysis with the unwinding of duplex DNA by translocating in the 3'-5' direction.</text>
        <dbReference type="EC" id="5.6.2.4"/>
    </reaction>
</comment>
<dbReference type="GO" id="GO:0005737">
    <property type="term" value="C:cytoplasm"/>
    <property type="evidence" value="ECO:0007669"/>
    <property type="project" value="TreeGrafter"/>
</dbReference>
<dbReference type="InterPro" id="IPR027417">
    <property type="entry name" value="P-loop_NTPase"/>
</dbReference>
<dbReference type="PROSITE" id="PS51194">
    <property type="entry name" value="HELICASE_CTER"/>
    <property type="match status" value="1"/>
</dbReference>
<accession>A0A7L4LIY3</accession>
<dbReference type="NCBIfam" id="TIGR00614">
    <property type="entry name" value="recQ_fam"/>
    <property type="match status" value="1"/>
</dbReference>
<dbReference type="GO" id="GO:0003677">
    <property type="term" value="F:DNA binding"/>
    <property type="evidence" value="ECO:0007669"/>
    <property type="project" value="UniProtKB-KW"/>
</dbReference>
<dbReference type="FunFam" id="3.40.50.300:FF:000941">
    <property type="entry name" value="Werner syndrome RecQ like helicase"/>
    <property type="match status" value="1"/>
</dbReference>
<organism evidence="15 16">
    <name type="scientific">Callaeas wilsoni</name>
    <name type="common">North Island kokako</name>
    <dbReference type="NCBI Taxonomy" id="1347786"/>
    <lineage>
        <taxon>Eukaryota</taxon>
        <taxon>Metazoa</taxon>
        <taxon>Chordata</taxon>
        <taxon>Craniata</taxon>
        <taxon>Vertebrata</taxon>
        <taxon>Euteleostomi</taxon>
        <taxon>Archelosauria</taxon>
        <taxon>Archosauria</taxon>
        <taxon>Dinosauria</taxon>
        <taxon>Saurischia</taxon>
        <taxon>Theropoda</taxon>
        <taxon>Coelurosauria</taxon>
        <taxon>Aves</taxon>
        <taxon>Neognathae</taxon>
        <taxon>Neoaves</taxon>
        <taxon>Telluraves</taxon>
        <taxon>Australaves</taxon>
        <taxon>Passeriformes</taxon>
        <taxon>Corvoidea</taxon>
        <taxon>Callaeidae</taxon>
        <taxon>Callaeas</taxon>
    </lineage>
</organism>
<evidence type="ECO:0000256" key="11">
    <source>
        <dbReference type="SAM" id="MobiDB-lite"/>
    </source>
</evidence>
<evidence type="ECO:0000256" key="7">
    <source>
        <dbReference type="ARBA" id="ARBA00023125"/>
    </source>
</evidence>